<reference evidence="1" key="1">
    <citation type="submission" date="2018-02" db="EMBL/GenBank/DDBJ databases">
        <title>Rhizophora mucronata_Transcriptome.</title>
        <authorList>
            <person name="Meera S.P."/>
            <person name="Sreeshan A."/>
            <person name="Augustine A."/>
        </authorList>
    </citation>
    <scope>NUCLEOTIDE SEQUENCE</scope>
    <source>
        <tissue evidence="1">Leaf</tissue>
    </source>
</reference>
<dbReference type="AlphaFoldDB" id="A0A2P2MKF0"/>
<organism evidence="1">
    <name type="scientific">Rhizophora mucronata</name>
    <name type="common">Asiatic mangrove</name>
    <dbReference type="NCBI Taxonomy" id="61149"/>
    <lineage>
        <taxon>Eukaryota</taxon>
        <taxon>Viridiplantae</taxon>
        <taxon>Streptophyta</taxon>
        <taxon>Embryophyta</taxon>
        <taxon>Tracheophyta</taxon>
        <taxon>Spermatophyta</taxon>
        <taxon>Magnoliopsida</taxon>
        <taxon>eudicotyledons</taxon>
        <taxon>Gunneridae</taxon>
        <taxon>Pentapetalae</taxon>
        <taxon>rosids</taxon>
        <taxon>fabids</taxon>
        <taxon>Malpighiales</taxon>
        <taxon>Rhizophoraceae</taxon>
        <taxon>Rhizophora</taxon>
    </lineage>
</organism>
<dbReference type="EMBL" id="GGEC01050206">
    <property type="protein sequence ID" value="MBX30690.1"/>
    <property type="molecule type" value="Transcribed_RNA"/>
</dbReference>
<sequence>MLPPRTETVKSSIEGSFHCDGPKRFIPLRFVAATPAFGTVRE</sequence>
<evidence type="ECO:0000313" key="1">
    <source>
        <dbReference type="EMBL" id="MBX30690.1"/>
    </source>
</evidence>
<protein>
    <submittedName>
        <fullName evidence="1">Uncharacterized protein MANES_06G130800</fullName>
    </submittedName>
</protein>
<accession>A0A2P2MKF0</accession>
<name>A0A2P2MKF0_RHIMU</name>
<proteinExistence type="predicted"/>